<feature type="compositionally biased region" description="Low complexity" evidence="1">
    <location>
        <begin position="34"/>
        <end position="54"/>
    </location>
</feature>
<reference evidence="3" key="1">
    <citation type="submission" date="2016-03" db="EMBL/GenBank/DDBJ databases">
        <title>Draft genome sequence of Rosellinia necatrix.</title>
        <authorList>
            <person name="Kanematsu S."/>
        </authorList>
    </citation>
    <scope>NUCLEOTIDE SEQUENCE [LARGE SCALE GENOMIC DNA]</scope>
    <source>
        <strain evidence="3">W97</strain>
    </source>
</reference>
<gene>
    <name evidence="3" type="ORF">SAMD00023353_0100270</name>
</gene>
<evidence type="ECO:0000313" key="4">
    <source>
        <dbReference type="Proteomes" id="UP000054516"/>
    </source>
</evidence>
<feature type="region of interest" description="Disordered" evidence="1">
    <location>
        <begin position="29"/>
        <end position="56"/>
    </location>
</feature>
<dbReference type="EMBL" id="DF977446">
    <property type="protein sequence ID" value="GAW25012.1"/>
    <property type="molecule type" value="Genomic_DNA"/>
</dbReference>
<sequence>MGLDRLIGTGWVRAYVGLTVPECWDGKSTLMTQSRSKPSPSRVRSPVSDDSPSPLQDIRHCRDNDVLLQADESTNPRHWNRLVPSRPPPPSRRRQHVVGILSASSPVSSFCIVIVVVLFLEDMYVQGTWQA</sequence>
<accession>A0A1S8A4U2</accession>
<keyword evidence="4" id="KW-1185">Reference proteome</keyword>
<keyword evidence="2" id="KW-0812">Transmembrane</keyword>
<proteinExistence type="predicted"/>
<keyword evidence="2" id="KW-1133">Transmembrane helix</keyword>
<organism evidence="3">
    <name type="scientific">Rosellinia necatrix</name>
    <name type="common">White root-rot fungus</name>
    <dbReference type="NCBI Taxonomy" id="77044"/>
    <lineage>
        <taxon>Eukaryota</taxon>
        <taxon>Fungi</taxon>
        <taxon>Dikarya</taxon>
        <taxon>Ascomycota</taxon>
        <taxon>Pezizomycotina</taxon>
        <taxon>Sordariomycetes</taxon>
        <taxon>Xylariomycetidae</taxon>
        <taxon>Xylariales</taxon>
        <taxon>Xylariaceae</taxon>
        <taxon>Rosellinia</taxon>
    </lineage>
</organism>
<dbReference type="Proteomes" id="UP000054516">
    <property type="component" value="Unassembled WGS sequence"/>
</dbReference>
<feature type="transmembrane region" description="Helical" evidence="2">
    <location>
        <begin position="97"/>
        <end position="120"/>
    </location>
</feature>
<dbReference type="AlphaFoldDB" id="A0A1S8A4U2"/>
<name>A0A1S8A4U2_ROSNE</name>
<evidence type="ECO:0000256" key="1">
    <source>
        <dbReference type="SAM" id="MobiDB-lite"/>
    </source>
</evidence>
<evidence type="ECO:0000313" key="3">
    <source>
        <dbReference type="EMBL" id="GAW25012.1"/>
    </source>
</evidence>
<protein>
    <submittedName>
        <fullName evidence="3">Uncharacterized protein</fullName>
    </submittedName>
</protein>
<keyword evidence="2" id="KW-0472">Membrane</keyword>
<evidence type="ECO:0000256" key="2">
    <source>
        <dbReference type="SAM" id="Phobius"/>
    </source>
</evidence>